<accession>A0A8E2E4H6</accession>
<dbReference type="Pfam" id="PF04064">
    <property type="entry name" value="DUF384"/>
    <property type="match status" value="1"/>
</dbReference>
<dbReference type="Gene3D" id="1.25.10.10">
    <property type="entry name" value="Leucine-rich Repeat Variant"/>
    <property type="match status" value="1"/>
</dbReference>
<feature type="domain" description="Protein HGH1 N-terminal" evidence="3">
    <location>
        <begin position="94"/>
        <end position="282"/>
    </location>
</feature>
<name>A0A8E2E4H6_9PEZI</name>
<dbReference type="InterPro" id="IPR039717">
    <property type="entry name" value="Hgh1"/>
</dbReference>
<keyword evidence="5" id="KW-0238">DNA-binding</keyword>
<evidence type="ECO:0000313" key="6">
    <source>
        <dbReference type="Proteomes" id="UP000250266"/>
    </source>
</evidence>
<dbReference type="SUPFAM" id="SSF48371">
    <property type="entry name" value="ARM repeat"/>
    <property type="match status" value="1"/>
</dbReference>
<dbReference type="AlphaFoldDB" id="A0A8E2E4H6"/>
<keyword evidence="6" id="KW-1185">Reference proteome</keyword>
<sequence length="365" mass="41543">MPTELEDLVTFLHHGNTQIRQVAADHLVGYSTTHTTLFKQEQLQPVKDLKLLVKDYAPIAKNALTILINISHDQEVLQNLANDDAFLETLLARITSTKEPNANEMVMLLANMAKSDDMQRVLELKRDIPKELSKSEWAMDQLLDCFVKGAEGRYNKHANYNYLSYFFADVAKFPKGRSYLTTPQPHDSNIIPLTKLIVFTEHSSTIRRRGVASAIKNCAFDVHVHPRLLSSSPTDGVNLLPYILLPIMGSEEYSDEDTEGMLEDLQLLPPDKERDKEPEIIKTHLETLLLLTTTREGRDLLRIVKVYPIVRECHLMVDNEEVREACDRFVQVIMMDEEGEGESGGMKALEVVEDEDEDEQIIDII</sequence>
<evidence type="ECO:0000259" key="3">
    <source>
        <dbReference type="Pfam" id="PF04063"/>
    </source>
</evidence>
<proteinExistence type="inferred from homology"/>
<dbReference type="Proteomes" id="UP000250266">
    <property type="component" value="Unassembled WGS sequence"/>
</dbReference>
<protein>
    <recommendedName>
        <fullName evidence="2">Protein HGH1 homolog</fullName>
    </recommendedName>
</protein>
<dbReference type="InterPro" id="IPR007206">
    <property type="entry name" value="Protein_HGH1_C"/>
</dbReference>
<dbReference type="InterPro" id="IPR011989">
    <property type="entry name" value="ARM-like"/>
</dbReference>
<gene>
    <name evidence="5" type="ORF">K432DRAFT_407645</name>
</gene>
<organism evidence="5 6">
    <name type="scientific">Lepidopterella palustris CBS 459.81</name>
    <dbReference type="NCBI Taxonomy" id="1314670"/>
    <lineage>
        <taxon>Eukaryota</taxon>
        <taxon>Fungi</taxon>
        <taxon>Dikarya</taxon>
        <taxon>Ascomycota</taxon>
        <taxon>Pezizomycotina</taxon>
        <taxon>Dothideomycetes</taxon>
        <taxon>Pleosporomycetidae</taxon>
        <taxon>Mytilinidiales</taxon>
        <taxon>Argynnaceae</taxon>
        <taxon>Lepidopterella</taxon>
    </lineage>
</organism>
<evidence type="ECO:0000313" key="5">
    <source>
        <dbReference type="EMBL" id="OCK77051.1"/>
    </source>
</evidence>
<dbReference type="OrthoDB" id="338814at2759"/>
<dbReference type="InterPro" id="IPR007205">
    <property type="entry name" value="Protein_HGH1_N"/>
</dbReference>
<dbReference type="GO" id="GO:0003677">
    <property type="term" value="F:DNA binding"/>
    <property type="evidence" value="ECO:0007669"/>
    <property type="project" value="UniProtKB-KW"/>
</dbReference>
<dbReference type="EMBL" id="KV745158">
    <property type="protein sequence ID" value="OCK77051.1"/>
    <property type="molecule type" value="Genomic_DNA"/>
</dbReference>
<dbReference type="PANTHER" id="PTHR13387:SF9">
    <property type="entry name" value="PROTEIN HGH1 HOMOLOG"/>
    <property type="match status" value="1"/>
</dbReference>
<evidence type="ECO:0000259" key="4">
    <source>
        <dbReference type="Pfam" id="PF04064"/>
    </source>
</evidence>
<evidence type="ECO:0000256" key="1">
    <source>
        <dbReference type="ARBA" id="ARBA00006712"/>
    </source>
</evidence>
<evidence type="ECO:0000256" key="2">
    <source>
        <dbReference type="ARBA" id="ARBA00014076"/>
    </source>
</evidence>
<dbReference type="Pfam" id="PF04063">
    <property type="entry name" value="DUF383"/>
    <property type="match status" value="1"/>
</dbReference>
<dbReference type="InterPro" id="IPR016024">
    <property type="entry name" value="ARM-type_fold"/>
</dbReference>
<feature type="domain" description="Protein HGH1 C-terminal" evidence="4">
    <location>
        <begin position="287"/>
        <end position="341"/>
    </location>
</feature>
<reference evidence="5 6" key="1">
    <citation type="journal article" date="2016" name="Nat. Commun.">
        <title>Ectomycorrhizal ecology is imprinted in the genome of the dominant symbiotic fungus Cenococcum geophilum.</title>
        <authorList>
            <consortium name="DOE Joint Genome Institute"/>
            <person name="Peter M."/>
            <person name="Kohler A."/>
            <person name="Ohm R.A."/>
            <person name="Kuo A."/>
            <person name="Krutzmann J."/>
            <person name="Morin E."/>
            <person name="Arend M."/>
            <person name="Barry K.W."/>
            <person name="Binder M."/>
            <person name="Choi C."/>
            <person name="Clum A."/>
            <person name="Copeland A."/>
            <person name="Grisel N."/>
            <person name="Haridas S."/>
            <person name="Kipfer T."/>
            <person name="LaButti K."/>
            <person name="Lindquist E."/>
            <person name="Lipzen A."/>
            <person name="Maire R."/>
            <person name="Meier B."/>
            <person name="Mihaltcheva S."/>
            <person name="Molinier V."/>
            <person name="Murat C."/>
            <person name="Poggeler S."/>
            <person name="Quandt C.A."/>
            <person name="Sperisen C."/>
            <person name="Tritt A."/>
            <person name="Tisserant E."/>
            <person name="Crous P.W."/>
            <person name="Henrissat B."/>
            <person name="Nehls U."/>
            <person name="Egli S."/>
            <person name="Spatafora J.W."/>
            <person name="Grigoriev I.V."/>
            <person name="Martin F.M."/>
        </authorList>
    </citation>
    <scope>NUCLEOTIDE SEQUENCE [LARGE SCALE GENOMIC DNA]</scope>
    <source>
        <strain evidence="5 6">CBS 459.81</strain>
    </source>
</reference>
<dbReference type="PANTHER" id="PTHR13387">
    <property type="entry name" value="PROTEIN HGH1 HOMOLOG"/>
    <property type="match status" value="1"/>
</dbReference>
<comment type="similarity">
    <text evidence="1">Belongs to the HGH1 family.</text>
</comment>